<dbReference type="InterPro" id="IPR010793">
    <property type="entry name" value="Ribosomal_mL37/mL65"/>
</dbReference>
<dbReference type="RefSeq" id="XP_009020048.1">
    <property type="nucleotide sequence ID" value="XM_009021800.1"/>
</dbReference>
<proteinExistence type="inferred from homology"/>
<keyword evidence="11" id="KW-1185">Reference proteome</keyword>
<keyword evidence="2" id="KW-0809">Transit peptide</keyword>
<organism evidence="10 11">
    <name type="scientific">Helobdella robusta</name>
    <name type="common">Californian leech</name>
    <dbReference type="NCBI Taxonomy" id="6412"/>
    <lineage>
        <taxon>Eukaryota</taxon>
        <taxon>Metazoa</taxon>
        <taxon>Spiralia</taxon>
        <taxon>Lophotrochozoa</taxon>
        <taxon>Annelida</taxon>
        <taxon>Clitellata</taxon>
        <taxon>Hirudinea</taxon>
        <taxon>Rhynchobdellida</taxon>
        <taxon>Glossiphoniidae</taxon>
        <taxon>Helobdella</taxon>
    </lineage>
</organism>
<dbReference type="GO" id="GO:0003735">
    <property type="term" value="F:structural constituent of ribosome"/>
    <property type="evidence" value="ECO:0007669"/>
    <property type="project" value="InterPro"/>
</dbReference>
<evidence type="ECO:0000256" key="1">
    <source>
        <dbReference type="ARBA" id="ARBA00004173"/>
    </source>
</evidence>
<reference evidence="10" key="3">
    <citation type="submission" date="2015-06" db="UniProtKB">
        <authorList>
            <consortium name="EnsemblMetazoa"/>
        </authorList>
    </citation>
    <scope>IDENTIFICATION</scope>
</reference>
<protein>
    <recommendedName>
        <fullName evidence="7">Large ribosomal subunit protein mL37</fullName>
    </recommendedName>
    <alternativeName>
        <fullName evidence="8">39S ribosomal protein L37, mitochondrial</fullName>
    </alternativeName>
</protein>
<dbReference type="HOGENOM" id="CLU_037022_0_0_1"/>
<evidence type="ECO:0000256" key="4">
    <source>
        <dbReference type="ARBA" id="ARBA00023128"/>
    </source>
</evidence>
<evidence type="ECO:0000256" key="5">
    <source>
        <dbReference type="ARBA" id="ARBA00023274"/>
    </source>
</evidence>
<dbReference type="STRING" id="6412.T1ES18"/>
<keyword evidence="4" id="KW-0496">Mitochondrion</keyword>
<dbReference type="AlphaFoldDB" id="T1ES18"/>
<dbReference type="OMA" id="WERGWHD"/>
<dbReference type="KEGG" id="hro:HELRODRAFT_161929"/>
<dbReference type="PANTHER" id="PTHR15889:SF2">
    <property type="entry name" value="LARGE RIBOSOMAL SUBUNIT PROTEIN ML37"/>
    <property type="match status" value="1"/>
</dbReference>
<accession>T1ES18</accession>
<dbReference type="EMBL" id="AMQM01000975">
    <property type="status" value="NOT_ANNOTATED_CDS"/>
    <property type="molecule type" value="Genomic_DNA"/>
</dbReference>
<dbReference type="EnsemblMetazoa" id="HelroT161929">
    <property type="protein sequence ID" value="HelroP161929"/>
    <property type="gene ID" value="HelroG161929"/>
</dbReference>
<dbReference type="GO" id="GO:1990904">
    <property type="term" value="C:ribonucleoprotein complex"/>
    <property type="evidence" value="ECO:0007669"/>
    <property type="project" value="UniProtKB-KW"/>
</dbReference>
<evidence type="ECO:0000256" key="7">
    <source>
        <dbReference type="ARBA" id="ARBA00039442"/>
    </source>
</evidence>
<reference evidence="9 11" key="2">
    <citation type="journal article" date="2013" name="Nature">
        <title>Insights into bilaterian evolution from three spiralian genomes.</title>
        <authorList>
            <person name="Simakov O."/>
            <person name="Marletaz F."/>
            <person name="Cho S.J."/>
            <person name="Edsinger-Gonzales E."/>
            <person name="Havlak P."/>
            <person name="Hellsten U."/>
            <person name="Kuo D.H."/>
            <person name="Larsson T."/>
            <person name="Lv J."/>
            <person name="Arendt D."/>
            <person name="Savage R."/>
            <person name="Osoegawa K."/>
            <person name="de Jong P."/>
            <person name="Grimwood J."/>
            <person name="Chapman J.A."/>
            <person name="Shapiro H."/>
            <person name="Aerts A."/>
            <person name="Otillar R.P."/>
            <person name="Terry A.Y."/>
            <person name="Boore J.L."/>
            <person name="Grigoriev I.V."/>
            <person name="Lindberg D.R."/>
            <person name="Seaver E.C."/>
            <person name="Weisblat D.A."/>
            <person name="Putnam N.H."/>
            <person name="Rokhsar D.S."/>
        </authorList>
    </citation>
    <scope>NUCLEOTIDE SEQUENCE</scope>
</reference>
<dbReference type="Proteomes" id="UP000015101">
    <property type="component" value="Unassembled WGS sequence"/>
</dbReference>
<dbReference type="OrthoDB" id="5835618at2759"/>
<evidence type="ECO:0000313" key="11">
    <source>
        <dbReference type="Proteomes" id="UP000015101"/>
    </source>
</evidence>
<evidence type="ECO:0000256" key="8">
    <source>
        <dbReference type="ARBA" id="ARBA00041617"/>
    </source>
</evidence>
<evidence type="ECO:0000256" key="3">
    <source>
        <dbReference type="ARBA" id="ARBA00022980"/>
    </source>
</evidence>
<dbReference type="EMBL" id="KB096742">
    <property type="protein sequence ID" value="ESO02640.1"/>
    <property type="molecule type" value="Genomic_DNA"/>
</dbReference>
<keyword evidence="3" id="KW-0689">Ribosomal protein</keyword>
<dbReference type="Pfam" id="PF07147">
    <property type="entry name" value="PDCD9"/>
    <property type="match status" value="1"/>
</dbReference>
<dbReference type="InParanoid" id="T1ES18"/>
<name>T1ES18_HELRO</name>
<dbReference type="GO" id="GO:0005739">
    <property type="term" value="C:mitochondrion"/>
    <property type="evidence" value="ECO:0000318"/>
    <property type="project" value="GO_Central"/>
</dbReference>
<dbReference type="PANTHER" id="PTHR15889">
    <property type="entry name" value="MITOCHONDRIAL RIBOSOMAL PROTEIN L37"/>
    <property type="match status" value="1"/>
</dbReference>
<evidence type="ECO:0000313" key="9">
    <source>
        <dbReference type="EMBL" id="ESO02640.1"/>
    </source>
</evidence>
<dbReference type="FunCoup" id="T1ES18">
    <property type="interactions" value="549"/>
</dbReference>
<gene>
    <name evidence="10" type="primary">20199368</name>
    <name evidence="9" type="ORF">HELRODRAFT_161929</name>
</gene>
<reference evidence="11" key="1">
    <citation type="submission" date="2012-12" db="EMBL/GenBank/DDBJ databases">
        <authorList>
            <person name="Hellsten U."/>
            <person name="Grimwood J."/>
            <person name="Chapman J.A."/>
            <person name="Shapiro H."/>
            <person name="Aerts A."/>
            <person name="Otillar R.P."/>
            <person name="Terry A.Y."/>
            <person name="Boore J.L."/>
            <person name="Simakov O."/>
            <person name="Marletaz F."/>
            <person name="Cho S.-J."/>
            <person name="Edsinger-Gonzales E."/>
            <person name="Havlak P."/>
            <person name="Kuo D.-H."/>
            <person name="Larsson T."/>
            <person name="Lv J."/>
            <person name="Arendt D."/>
            <person name="Savage R."/>
            <person name="Osoegawa K."/>
            <person name="de Jong P."/>
            <person name="Lindberg D.R."/>
            <person name="Seaver E.C."/>
            <person name="Weisblat D.A."/>
            <person name="Putnam N.H."/>
            <person name="Grigoriev I.V."/>
            <person name="Rokhsar D.S."/>
        </authorList>
    </citation>
    <scope>NUCLEOTIDE SEQUENCE</scope>
</reference>
<comment type="similarity">
    <text evidence="6">Belongs to the mitochondrion-specific ribosomal protein mL37 family.</text>
</comment>
<dbReference type="GO" id="GO:0005840">
    <property type="term" value="C:ribosome"/>
    <property type="evidence" value="ECO:0007669"/>
    <property type="project" value="UniProtKB-KW"/>
</dbReference>
<evidence type="ECO:0000256" key="6">
    <source>
        <dbReference type="ARBA" id="ARBA00037985"/>
    </source>
</evidence>
<dbReference type="GO" id="GO:0006412">
    <property type="term" value="P:translation"/>
    <property type="evidence" value="ECO:0007669"/>
    <property type="project" value="InterPro"/>
</dbReference>
<comment type="subcellular location">
    <subcellularLocation>
        <location evidence="1">Mitochondrion</location>
    </subcellularLocation>
</comment>
<keyword evidence="5" id="KW-0687">Ribonucleoprotein</keyword>
<dbReference type="InterPro" id="IPR052482">
    <property type="entry name" value="mtLSU_mL37"/>
</dbReference>
<sequence>MKLTNCLYRQNYRWLFKTMWKFQKSKMNDGFLNKPLYLDKAASDRFISCVIFHLQGIPIVKGSELWKEHLPVFPKWQPSVADDIQFKPLPTIKDHPDYHETPAHEFNTDCQLVEGEKQALILTKSQPLYQLPQSVQRLIGLVDVPDQDELMQRVIMQANRLEPTKDKLPRRHNPDLPIWKFKAEYGIPDYKIAVLTVQNMLKICMSLVGCHPDLLTSRRMFSDIELSTFYHYNSKYGDTDIFIKGNTDAMIYASKRLDPFVGPDVIDQSISFNLPSIYPLSPTIDLKNQHVWKYENLLGYKGLGPFRHPHPHLMFLCYDDLWSSSQHNAKGLMFSFGYACALAKNIYGDDIKQLPQPISTQCVVTNGRSFNFVCFQLNTLDFEESPVKNLVWFDSDNMLFDKIIPKRAMLRHTKYENYSPEVLKKVIAMFINGADIKIDMTAKSADVNRTVSAA</sequence>
<dbReference type="eggNOG" id="ENOG502QQAQ">
    <property type="taxonomic scope" value="Eukaryota"/>
</dbReference>
<evidence type="ECO:0000256" key="2">
    <source>
        <dbReference type="ARBA" id="ARBA00022946"/>
    </source>
</evidence>
<evidence type="ECO:0000313" key="10">
    <source>
        <dbReference type="EnsemblMetazoa" id="HelroP161929"/>
    </source>
</evidence>
<dbReference type="CTD" id="20199368"/>
<dbReference type="GeneID" id="20199368"/>